<organism evidence="9 10">
    <name type="scientific">Chytriomyces confervae</name>
    <dbReference type="NCBI Taxonomy" id="246404"/>
    <lineage>
        <taxon>Eukaryota</taxon>
        <taxon>Fungi</taxon>
        <taxon>Fungi incertae sedis</taxon>
        <taxon>Chytridiomycota</taxon>
        <taxon>Chytridiomycota incertae sedis</taxon>
        <taxon>Chytridiomycetes</taxon>
        <taxon>Chytridiales</taxon>
        <taxon>Chytriomycetaceae</taxon>
        <taxon>Chytriomyces</taxon>
    </lineage>
</organism>
<evidence type="ECO:0000259" key="8">
    <source>
        <dbReference type="PROSITE" id="PS51352"/>
    </source>
</evidence>
<dbReference type="PANTHER" id="PTHR46426">
    <property type="entry name" value="PROTEIN DISULFIDE-ISOMERASE TMX3"/>
    <property type="match status" value="1"/>
</dbReference>
<dbReference type="InterPro" id="IPR036249">
    <property type="entry name" value="Thioredoxin-like_sf"/>
</dbReference>
<evidence type="ECO:0000256" key="1">
    <source>
        <dbReference type="ARBA" id="ARBA00004389"/>
    </source>
</evidence>
<keyword evidence="3 6" id="KW-1133">Transmembrane helix</keyword>
<gene>
    <name evidence="9" type="ORF">CcCBS67573_g01007</name>
</gene>
<evidence type="ECO:0000256" key="2">
    <source>
        <dbReference type="ARBA" id="ARBA00022692"/>
    </source>
</evidence>
<feature type="transmembrane region" description="Helical" evidence="6">
    <location>
        <begin position="423"/>
        <end position="443"/>
    </location>
</feature>
<keyword evidence="2 6" id="KW-0812">Transmembrane</keyword>
<dbReference type="PROSITE" id="PS51352">
    <property type="entry name" value="THIOREDOXIN_2"/>
    <property type="match status" value="1"/>
</dbReference>
<comment type="caution">
    <text evidence="9">The sequence shown here is derived from an EMBL/GenBank/DDBJ whole genome shotgun (WGS) entry which is preliminary data.</text>
</comment>
<evidence type="ECO:0000256" key="3">
    <source>
        <dbReference type="ARBA" id="ARBA00022989"/>
    </source>
</evidence>
<evidence type="ECO:0000313" key="9">
    <source>
        <dbReference type="EMBL" id="TPX77760.1"/>
    </source>
</evidence>
<dbReference type="Pfam" id="PF00085">
    <property type="entry name" value="Thioredoxin"/>
    <property type="match status" value="1"/>
</dbReference>
<dbReference type="InterPro" id="IPR052250">
    <property type="entry name" value="PDI_TMX3"/>
</dbReference>
<protein>
    <recommendedName>
        <fullName evidence="8">Thioredoxin domain-containing protein</fullName>
    </recommendedName>
</protein>
<dbReference type="Gene3D" id="3.40.30.10">
    <property type="entry name" value="Glutaredoxin"/>
    <property type="match status" value="2"/>
</dbReference>
<comment type="subcellular location">
    <subcellularLocation>
        <location evidence="1">Endoplasmic reticulum membrane</location>
        <topology evidence="1">Single-pass membrane protein</topology>
    </subcellularLocation>
</comment>
<dbReference type="PROSITE" id="PS00194">
    <property type="entry name" value="THIOREDOXIN_1"/>
    <property type="match status" value="1"/>
</dbReference>
<keyword evidence="10" id="KW-1185">Reference proteome</keyword>
<dbReference type="STRING" id="246404.A0A507FPX9"/>
<feature type="signal peptide" evidence="7">
    <location>
        <begin position="1"/>
        <end position="17"/>
    </location>
</feature>
<dbReference type="GO" id="GO:0005789">
    <property type="term" value="C:endoplasmic reticulum membrane"/>
    <property type="evidence" value="ECO:0007669"/>
    <property type="project" value="UniProtKB-SubCell"/>
</dbReference>
<dbReference type="EMBL" id="QEAP01000015">
    <property type="protein sequence ID" value="TPX77760.1"/>
    <property type="molecule type" value="Genomic_DNA"/>
</dbReference>
<feature type="chain" id="PRO_5021338255" description="Thioredoxin domain-containing protein" evidence="7">
    <location>
        <begin position="18"/>
        <end position="458"/>
    </location>
</feature>
<dbReference type="InterPro" id="IPR017937">
    <property type="entry name" value="Thioredoxin_CS"/>
</dbReference>
<evidence type="ECO:0000256" key="4">
    <source>
        <dbReference type="ARBA" id="ARBA00023136"/>
    </source>
</evidence>
<keyword evidence="7" id="KW-0732">Signal</keyword>
<evidence type="ECO:0000256" key="5">
    <source>
        <dbReference type="ARBA" id="ARBA00045246"/>
    </source>
</evidence>
<dbReference type="PANTHER" id="PTHR46426:SF1">
    <property type="entry name" value="PROTEIN DISULFIDE-ISOMERASE TMX3"/>
    <property type="match status" value="1"/>
</dbReference>
<dbReference type="AlphaFoldDB" id="A0A507FPX9"/>
<dbReference type="OrthoDB" id="427280at2759"/>
<name>A0A507FPX9_9FUNG</name>
<dbReference type="Proteomes" id="UP000320333">
    <property type="component" value="Unassembled WGS sequence"/>
</dbReference>
<feature type="domain" description="Thioredoxin" evidence="8">
    <location>
        <begin position="32"/>
        <end position="149"/>
    </location>
</feature>
<evidence type="ECO:0000313" key="10">
    <source>
        <dbReference type="Proteomes" id="UP000320333"/>
    </source>
</evidence>
<dbReference type="Pfam" id="PF13848">
    <property type="entry name" value="Thioredoxin_6"/>
    <property type="match status" value="1"/>
</dbReference>
<dbReference type="InterPro" id="IPR013766">
    <property type="entry name" value="Thioredoxin_domain"/>
</dbReference>
<proteinExistence type="predicted"/>
<evidence type="ECO:0000256" key="6">
    <source>
        <dbReference type="SAM" id="Phobius"/>
    </source>
</evidence>
<accession>A0A507FPX9</accession>
<reference evidence="9 10" key="1">
    <citation type="journal article" date="2019" name="Sci. Rep.">
        <title>Comparative genomics of chytrid fungi reveal insights into the obligate biotrophic and pathogenic lifestyle of Synchytrium endobioticum.</title>
        <authorList>
            <person name="van de Vossenberg B.T.L.H."/>
            <person name="Warris S."/>
            <person name="Nguyen H.D.T."/>
            <person name="van Gent-Pelzer M.P.E."/>
            <person name="Joly D.L."/>
            <person name="van de Geest H.C."/>
            <person name="Bonants P.J.M."/>
            <person name="Smith D.S."/>
            <person name="Levesque C.A."/>
            <person name="van der Lee T.A.J."/>
        </authorList>
    </citation>
    <scope>NUCLEOTIDE SEQUENCE [LARGE SCALE GENOMIC DNA]</scope>
    <source>
        <strain evidence="9 10">CBS 675.73</strain>
    </source>
</reference>
<evidence type="ECO:0000256" key="7">
    <source>
        <dbReference type="SAM" id="SignalP"/>
    </source>
</evidence>
<dbReference type="SUPFAM" id="SSF52833">
    <property type="entry name" value="Thioredoxin-like"/>
    <property type="match status" value="1"/>
</dbReference>
<comment type="function">
    <text evidence="5">Probable disulfide isomerase, which participates in the folding of proteins containing disulfide bonds. May act as a dithiol oxidase. Acts as a regulator of endoplasmic reticulum-mitochondria contact sites via its ability to regulate redox signals.</text>
</comment>
<keyword evidence="4 6" id="KW-0472">Membrane</keyword>
<sequence>MHIFSVLSLLLCLSAHAATLSDAISKAESLVARMRSDAPELNPLGKNAKLTSKSFAAAAAKGPVFVKFYAPWCGHCKSLAPVWEELAESFKGKAAIAEVDCTQEAAVCNRYNVRGYPALKWIIEPLGSIDFAGRRSLDTLTSFVNVFSSPPVSVISATQIEPLLKTKEVAFFYIYNPDSVSDDVITNFLKVAESVQSIASIYLTPDSDAALKALKLDDVSVDEEPRLVAVKDGGMDTKVYNLPLSPLKDVTQKKRVRTWILDNKHPLVPSFSDSSSREIMSSSDSRKVVVFGMFDGPHPTNELNALRTSARAYNTAHKDSDTTVIFTYIDARARFEYVSKVYGVKSLEDLPIVLVVEPKEEQIWRVDKEGNALSVKDGSKLVESVGAIVDGSLKGSHINGWSGAFFQKFERTMRPYMEFAIKYPLVMMAGIVVSIGLFLYLLMSEPAPAEEEKKAKKE</sequence>